<keyword evidence="1 4" id="KW-0689">Ribosomal protein</keyword>
<dbReference type="InterPro" id="IPR000307">
    <property type="entry name" value="Ribosomal_bS16"/>
</dbReference>
<keyword evidence="2" id="KW-0687">Ribonucleoprotein</keyword>
<dbReference type="GO" id="GO:0005737">
    <property type="term" value="C:cytoplasm"/>
    <property type="evidence" value="ECO:0007669"/>
    <property type="project" value="UniProtKB-ARBA"/>
</dbReference>
<dbReference type="GO" id="GO:0006412">
    <property type="term" value="P:translation"/>
    <property type="evidence" value="ECO:0007669"/>
    <property type="project" value="InterPro"/>
</dbReference>
<dbReference type="PANTHER" id="PTHR12919:SF20">
    <property type="entry name" value="SMALL RIBOSOMAL SUBUNIT PROTEIN BS16M"/>
    <property type="match status" value="1"/>
</dbReference>
<dbReference type="Proteomes" id="UP000176939">
    <property type="component" value="Unassembled WGS sequence"/>
</dbReference>
<sequence length="73" mass="8326">MMVKIRLSRFGTKKKYIYRIVAVDSHKKGVGKTLDVLGFWNPTKKIIDIDKDKISSWVKKGAFINKSVADLLS</sequence>
<comment type="caution">
    <text evidence="4">The sequence shown here is derived from an EMBL/GenBank/DDBJ whole genome shotgun (WGS) entry which is preliminary data.</text>
</comment>
<gene>
    <name evidence="4" type="ORF">A2Z67_01240</name>
</gene>
<dbReference type="GO" id="GO:0003735">
    <property type="term" value="F:structural constituent of ribosome"/>
    <property type="evidence" value="ECO:0007669"/>
    <property type="project" value="InterPro"/>
</dbReference>
<protein>
    <recommendedName>
        <fullName evidence="3">30S ribosomal protein S16</fullName>
    </recommendedName>
</protein>
<reference evidence="4 5" key="1">
    <citation type="journal article" date="2016" name="Nat. Commun.">
        <title>Thousands of microbial genomes shed light on interconnected biogeochemical processes in an aquifer system.</title>
        <authorList>
            <person name="Anantharaman K."/>
            <person name="Brown C.T."/>
            <person name="Hug L.A."/>
            <person name="Sharon I."/>
            <person name="Castelle C.J."/>
            <person name="Probst A.J."/>
            <person name="Thomas B.C."/>
            <person name="Singh A."/>
            <person name="Wilkins M.J."/>
            <person name="Karaoz U."/>
            <person name="Brodie E.L."/>
            <person name="Williams K.H."/>
            <person name="Hubbard S.S."/>
            <person name="Banfield J.F."/>
        </authorList>
    </citation>
    <scope>NUCLEOTIDE SEQUENCE [LARGE SCALE GENOMIC DNA]</scope>
</reference>
<evidence type="ECO:0000256" key="3">
    <source>
        <dbReference type="ARBA" id="ARBA00035310"/>
    </source>
</evidence>
<evidence type="ECO:0000256" key="1">
    <source>
        <dbReference type="ARBA" id="ARBA00022980"/>
    </source>
</evidence>
<evidence type="ECO:0000313" key="5">
    <source>
        <dbReference type="Proteomes" id="UP000176939"/>
    </source>
</evidence>
<name>A0A1F7X3S4_9BACT</name>
<organism evidence="4 5">
    <name type="scientific">Candidatus Woesebacteria bacterium RBG_13_36_22</name>
    <dbReference type="NCBI Taxonomy" id="1802478"/>
    <lineage>
        <taxon>Bacteria</taxon>
        <taxon>Candidatus Woeseibacteriota</taxon>
    </lineage>
</organism>
<dbReference type="Gene3D" id="3.30.1320.10">
    <property type="match status" value="1"/>
</dbReference>
<evidence type="ECO:0000313" key="4">
    <source>
        <dbReference type="EMBL" id="OGM09018.1"/>
    </source>
</evidence>
<dbReference type="PANTHER" id="PTHR12919">
    <property type="entry name" value="30S RIBOSOMAL PROTEIN S16"/>
    <property type="match status" value="1"/>
</dbReference>
<dbReference type="AlphaFoldDB" id="A0A1F7X3S4"/>
<dbReference type="SUPFAM" id="SSF54565">
    <property type="entry name" value="Ribosomal protein S16"/>
    <property type="match status" value="1"/>
</dbReference>
<accession>A0A1F7X3S4</accession>
<dbReference type="Pfam" id="PF00886">
    <property type="entry name" value="Ribosomal_S16"/>
    <property type="match status" value="1"/>
</dbReference>
<dbReference type="InterPro" id="IPR023803">
    <property type="entry name" value="Ribosomal_bS16_dom_sf"/>
</dbReference>
<evidence type="ECO:0000256" key="2">
    <source>
        <dbReference type="ARBA" id="ARBA00023274"/>
    </source>
</evidence>
<dbReference type="NCBIfam" id="TIGR00002">
    <property type="entry name" value="S16"/>
    <property type="match status" value="1"/>
</dbReference>
<dbReference type="EMBL" id="MGFQ01000030">
    <property type="protein sequence ID" value="OGM09018.1"/>
    <property type="molecule type" value="Genomic_DNA"/>
</dbReference>
<dbReference type="GO" id="GO:0015935">
    <property type="term" value="C:small ribosomal subunit"/>
    <property type="evidence" value="ECO:0007669"/>
    <property type="project" value="TreeGrafter"/>
</dbReference>
<proteinExistence type="predicted"/>